<dbReference type="Proteomes" id="UP001628164">
    <property type="component" value="Unassembled WGS sequence"/>
</dbReference>
<dbReference type="EMBL" id="BTHG01000001">
    <property type="protein sequence ID" value="GMN88933.1"/>
    <property type="molecule type" value="Genomic_DNA"/>
</dbReference>
<keyword evidence="3" id="KW-1185">Reference proteome</keyword>
<feature type="signal peptide" evidence="1">
    <location>
        <begin position="1"/>
        <end position="21"/>
    </location>
</feature>
<evidence type="ECO:0008006" key="4">
    <source>
        <dbReference type="Google" id="ProtNLM"/>
    </source>
</evidence>
<comment type="caution">
    <text evidence="2">The sequence shown here is derived from an EMBL/GenBank/DDBJ whole genome shotgun (WGS) entry which is preliminary data.</text>
</comment>
<organism evidence="2 3">
    <name type="scientific">Francisella sciaenopsi</name>
    <dbReference type="NCBI Taxonomy" id="3055034"/>
    <lineage>
        <taxon>Bacteria</taxon>
        <taxon>Pseudomonadati</taxon>
        <taxon>Pseudomonadota</taxon>
        <taxon>Gammaproteobacteria</taxon>
        <taxon>Thiotrichales</taxon>
        <taxon>Francisellaceae</taxon>
        <taxon>Francisella</taxon>
    </lineage>
</organism>
<reference evidence="2 3" key="1">
    <citation type="journal article" date="2024" name="Dis. Aquat. Organ.">
        <title>Francisella sciaenopsi sp. nov. isolated from diseased red drum Sciaenops ocellatus in Florida, USA.</title>
        <authorList>
            <person name="Kawahara M."/>
            <person name="Cody T.T."/>
            <person name="Yanong R.P.E."/>
            <person name="Henderson E."/>
            <person name="Yazdi Z."/>
            <person name="Soto E."/>
        </authorList>
    </citation>
    <scope>NUCLEOTIDE SEQUENCE [LARGE SCALE GENOMIC DNA]</scope>
    <source>
        <strain evidence="2 3">R22-20-7</strain>
    </source>
</reference>
<name>A0ABQ6PDW5_9GAMM</name>
<feature type="chain" id="PRO_5047046669" description="Lipoprotein" evidence="1">
    <location>
        <begin position="22"/>
        <end position="211"/>
    </location>
</feature>
<sequence length="211" mass="23423">MKKIIAVILVSLIISSCSILSKSTSDITTIKIDYKKNILEVDNYNGNNFNIEIINKKTNSNKYYASENIVVKKGSHDYRLRFNQLSQKLVDDLLKNPKLNTTYIYTSLEPSKDFKNAYSLVYKNLSIVDLGNLKGEVLFNSLITDNFFKVSGISSSRDGGVSNLEISTLVALDSDKTITIGGIPEFKESTLEISPLECASMGTACDDGRNH</sequence>
<accession>A0ABQ6PDW5</accession>
<gene>
    <name evidence="2" type="ORF">fsci_04190</name>
</gene>
<evidence type="ECO:0000256" key="1">
    <source>
        <dbReference type="SAM" id="SignalP"/>
    </source>
</evidence>
<evidence type="ECO:0000313" key="2">
    <source>
        <dbReference type="EMBL" id="GMN88933.1"/>
    </source>
</evidence>
<dbReference type="PROSITE" id="PS51257">
    <property type="entry name" value="PROKAR_LIPOPROTEIN"/>
    <property type="match status" value="1"/>
</dbReference>
<evidence type="ECO:0000313" key="3">
    <source>
        <dbReference type="Proteomes" id="UP001628164"/>
    </source>
</evidence>
<proteinExistence type="predicted"/>
<dbReference type="RefSeq" id="WP_407876810.1">
    <property type="nucleotide sequence ID" value="NZ_BTHG01000001.1"/>
</dbReference>
<keyword evidence="1" id="KW-0732">Signal</keyword>
<protein>
    <recommendedName>
        <fullName evidence="4">Lipoprotein</fullName>
    </recommendedName>
</protein>